<dbReference type="InterPro" id="IPR029061">
    <property type="entry name" value="THDP-binding"/>
</dbReference>
<comment type="function">
    <text evidence="10 11">Catalyzes the acyloin condensation reaction between C atoms 2 and 3 of pyruvate and glyceraldehyde 3-phosphate to yield 1-deoxy-D-xylulose-5-phosphate (DXP).</text>
</comment>
<dbReference type="PANTHER" id="PTHR43322:SF5">
    <property type="entry name" value="1-DEOXY-D-XYLULOSE-5-PHOSPHATE SYNTHASE, CHLOROPLASTIC"/>
    <property type="match status" value="1"/>
</dbReference>
<dbReference type="SUPFAM" id="SSF52922">
    <property type="entry name" value="TK C-terminal domain-like"/>
    <property type="match status" value="1"/>
</dbReference>
<dbReference type="NCBIfam" id="NF003933">
    <property type="entry name" value="PRK05444.2-2"/>
    <property type="match status" value="1"/>
</dbReference>
<dbReference type="EMBL" id="JACHEK010000005">
    <property type="protein sequence ID" value="MBB6144811.1"/>
    <property type="molecule type" value="Genomic_DNA"/>
</dbReference>
<feature type="binding site" evidence="11">
    <location>
        <position position="157"/>
    </location>
    <ligand>
        <name>Mg(2+)</name>
        <dbReference type="ChEBI" id="CHEBI:18420"/>
    </ligand>
</feature>
<dbReference type="InterPro" id="IPR005475">
    <property type="entry name" value="Transketolase-like_Pyr-bd"/>
</dbReference>
<feature type="domain" description="Transketolase-like pyrimidine-binding" evidence="12">
    <location>
        <begin position="324"/>
        <end position="488"/>
    </location>
</feature>
<feature type="binding site" evidence="11">
    <location>
        <position position="186"/>
    </location>
    <ligand>
        <name>thiamine diphosphate</name>
        <dbReference type="ChEBI" id="CHEBI:58937"/>
    </ligand>
</feature>
<keyword evidence="7 11" id="KW-0784">Thiamine biosynthesis</keyword>
<evidence type="ECO:0000313" key="14">
    <source>
        <dbReference type="Proteomes" id="UP000538666"/>
    </source>
</evidence>
<dbReference type="GO" id="GO:0005829">
    <property type="term" value="C:cytosol"/>
    <property type="evidence" value="ECO:0007669"/>
    <property type="project" value="TreeGrafter"/>
</dbReference>
<gene>
    <name evidence="11" type="primary">dxs</name>
    <name evidence="13" type="ORF">HNQ77_002767</name>
</gene>
<dbReference type="CDD" id="cd02007">
    <property type="entry name" value="TPP_DXS"/>
    <property type="match status" value="1"/>
</dbReference>
<evidence type="ECO:0000256" key="10">
    <source>
        <dbReference type="ARBA" id="ARBA00055605"/>
    </source>
</evidence>
<evidence type="ECO:0000256" key="3">
    <source>
        <dbReference type="ARBA" id="ARBA00011738"/>
    </source>
</evidence>
<evidence type="ECO:0000259" key="12">
    <source>
        <dbReference type="SMART" id="SM00861"/>
    </source>
</evidence>
<feature type="binding site" evidence="11">
    <location>
        <position position="375"/>
    </location>
    <ligand>
        <name>thiamine diphosphate</name>
        <dbReference type="ChEBI" id="CHEBI:58937"/>
    </ligand>
</feature>
<proteinExistence type="inferred from homology"/>
<dbReference type="GO" id="GO:0009228">
    <property type="term" value="P:thiamine biosynthetic process"/>
    <property type="evidence" value="ECO:0007669"/>
    <property type="project" value="UniProtKB-UniRule"/>
</dbReference>
<feature type="binding site" evidence="11">
    <location>
        <position position="85"/>
    </location>
    <ligand>
        <name>thiamine diphosphate</name>
        <dbReference type="ChEBI" id="CHEBI:58937"/>
    </ligand>
</feature>
<keyword evidence="5 11" id="KW-0479">Metal-binding</keyword>
<dbReference type="NCBIfam" id="TIGR00204">
    <property type="entry name" value="dxs"/>
    <property type="match status" value="1"/>
</dbReference>
<evidence type="ECO:0000256" key="8">
    <source>
        <dbReference type="ARBA" id="ARBA00023052"/>
    </source>
</evidence>
<evidence type="ECO:0000256" key="9">
    <source>
        <dbReference type="ARBA" id="ARBA00023229"/>
    </source>
</evidence>
<keyword evidence="9 11" id="KW-0414">Isoprene biosynthesis</keyword>
<reference evidence="13 14" key="1">
    <citation type="submission" date="2020-08" db="EMBL/GenBank/DDBJ databases">
        <title>Genomic Encyclopedia of Type Strains, Phase IV (KMG-IV): sequencing the most valuable type-strain genomes for metagenomic binning, comparative biology and taxonomic classification.</title>
        <authorList>
            <person name="Goeker M."/>
        </authorList>
    </citation>
    <scope>NUCLEOTIDE SEQUENCE [LARGE SCALE GENOMIC DNA]</scope>
    <source>
        <strain evidence="13 14">DSM 103733</strain>
    </source>
</reference>
<comment type="cofactor">
    <cofactor evidence="11">
        <name>thiamine diphosphate</name>
        <dbReference type="ChEBI" id="CHEBI:58937"/>
    </cofactor>
    <text evidence="11">Binds 1 thiamine pyrophosphate per subunit.</text>
</comment>
<dbReference type="InterPro" id="IPR033248">
    <property type="entry name" value="Transketolase_C"/>
</dbReference>
<comment type="similarity">
    <text evidence="2 11">Belongs to the transketolase family. DXPS subfamily.</text>
</comment>
<feature type="binding site" evidence="11">
    <location>
        <position position="186"/>
    </location>
    <ligand>
        <name>Mg(2+)</name>
        <dbReference type="ChEBI" id="CHEBI:18420"/>
    </ligand>
</feature>
<dbReference type="FunFam" id="3.40.50.970:FF:000005">
    <property type="entry name" value="1-deoxy-D-xylulose-5-phosphate synthase"/>
    <property type="match status" value="1"/>
</dbReference>
<evidence type="ECO:0000256" key="6">
    <source>
        <dbReference type="ARBA" id="ARBA00022842"/>
    </source>
</evidence>
<dbReference type="CDD" id="cd07033">
    <property type="entry name" value="TPP_PYR_DXS_TK_like"/>
    <property type="match status" value="1"/>
</dbReference>
<keyword evidence="14" id="KW-1185">Reference proteome</keyword>
<feature type="binding site" evidence="11">
    <location>
        <position position="295"/>
    </location>
    <ligand>
        <name>thiamine diphosphate</name>
        <dbReference type="ChEBI" id="CHEBI:58937"/>
    </ligand>
</feature>
<dbReference type="HAMAP" id="MF_00315">
    <property type="entry name" value="DXP_synth"/>
    <property type="match status" value="1"/>
</dbReference>
<feature type="binding site" evidence="11">
    <location>
        <begin position="126"/>
        <end position="128"/>
    </location>
    <ligand>
        <name>thiamine diphosphate</name>
        <dbReference type="ChEBI" id="CHEBI:58937"/>
    </ligand>
</feature>
<evidence type="ECO:0000256" key="11">
    <source>
        <dbReference type="HAMAP-Rule" id="MF_00315"/>
    </source>
</evidence>
<keyword evidence="4 11" id="KW-0808">Transferase</keyword>
<dbReference type="GO" id="GO:0030976">
    <property type="term" value="F:thiamine pyrophosphate binding"/>
    <property type="evidence" value="ECO:0007669"/>
    <property type="project" value="UniProtKB-UniRule"/>
</dbReference>
<evidence type="ECO:0000256" key="5">
    <source>
        <dbReference type="ARBA" id="ARBA00022723"/>
    </source>
</evidence>
<dbReference type="PROSITE" id="PS00802">
    <property type="entry name" value="TRANSKETOLASE_2"/>
    <property type="match status" value="1"/>
</dbReference>
<dbReference type="GO" id="GO:0000287">
    <property type="term" value="F:magnesium ion binding"/>
    <property type="evidence" value="ECO:0007669"/>
    <property type="project" value="UniProtKB-UniRule"/>
</dbReference>
<name>A0A841K0T1_9BACT</name>
<evidence type="ECO:0000313" key="13">
    <source>
        <dbReference type="EMBL" id="MBB6144811.1"/>
    </source>
</evidence>
<dbReference type="SMART" id="SM00861">
    <property type="entry name" value="Transket_pyr"/>
    <property type="match status" value="1"/>
</dbReference>
<dbReference type="GO" id="GO:0008661">
    <property type="term" value="F:1-deoxy-D-xylulose-5-phosphate synthase activity"/>
    <property type="evidence" value="ECO:0007669"/>
    <property type="project" value="UniProtKB-UniRule"/>
</dbReference>
<keyword evidence="6 11" id="KW-0460">Magnesium</keyword>
<accession>A0A841K0T1</accession>
<comment type="catalytic activity">
    <reaction evidence="11">
        <text>D-glyceraldehyde 3-phosphate + pyruvate + H(+) = 1-deoxy-D-xylulose 5-phosphate + CO2</text>
        <dbReference type="Rhea" id="RHEA:12605"/>
        <dbReference type="ChEBI" id="CHEBI:15361"/>
        <dbReference type="ChEBI" id="CHEBI:15378"/>
        <dbReference type="ChEBI" id="CHEBI:16526"/>
        <dbReference type="ChEBI" id="CHEBI:57792"/>
        <dbReference type="ChEBI" id="CHEBI:59776"/>
        <dbReference type="EC" id="2.2.1.7"/>
    </reaction>
</comment>
<keyword evidence="8 11" id="KW-0786">Thiamine pyrophosphate</keyword>
<dbReference type="Gene3D" id="3.40.50.920">
    <property type="match status" value="1"/>
</dbReference>
<protein>
    <recommendedName>
        <fullName evidence="11">1-deoxy-D-xylulose-5-phosphate synthase</fullName>
        <ecNumber evidence="11">2.2.1.7</ecNumber>
    </recommendedName>
    <alternativeName>
        <fullName evidence="11">1-deoxyxylulose-5-phosphate synthase</fullName>
        <shortName evidence="11">DXP synthase</shortName>
        <shortName evidence="11">DXPS</shortName>
    </alternativeName>
</protein>
<evidence type="ECO:0000256" key="2">
    <source>
        <dbReference type="ARBA" id="ARBA00011081"/>
    </source>
</evidence>
<evidence type="ECO:0000256" key="7">
    <source>
        <dbReference type="ARBA" id="ARBA00022977"/>
    </source>
</evidence>
<dbReference type="AlphaFoldDB" id="A0A841K0T1"/>
<dbReference type="GO" id="GO:0016114">
    <property type="term" value="P:terpenoid biosynthetic process"/>
    <property type="evidence" value="ECO:0007669"/>
    <property type="project" value="UniProtKB-UniRule"/>
</dbReference>
<dbReference type="SUPFAM" id="SSF52518">
    <property type="entry name" value="Thiamin diphosphate-binding fold (THDP-binding)"/>
    <property type="match status" value="2"/>
</dbReference>
<organism evidence="13 14">
    <name type="scientific">Silvibacterium bohemicum</name>
    <dbReference type="NCBI Taxonomy" id="1577686"/>
    <lineage>
        <taxon>Bacteria</taxon>
        <taxon>Pseudomonadati</taxon>
        <taxon>Acidobacteriota</taxon>
        <taxon>Terriglobia</taxon>
        <taxon>Terriglobales</taxon>
        <taxon>Acidobacteriaceae</taxon>
        <taxon>Silvibacterium</taxon>
    </lineage>
</organism>
<dbReference type="EC" id="2.2.1.7" evidence="11"/>
<evidence type="ECO:0000256" key="4">
    <source>
        <dbReference type="ARBA" id="ARBA00022679"/>
    </source>
</evidence>
<dbReference type="Proteomes" id="UP000538666">
    <property type="component" value="Unassembled WGS sequence"/>
</dbReference>
<dbReference type="Pfam" id="PF02780">
    <property type="entry name" value="Transketolase_C"/>
    <property type="match status" value="1"/>
</dbReference>
<dbReference type="Gene3D" id="3.40.50.970">
    <property type="match status" value="2"/>
</dbReference>
<comment type="subunit">
    <text evidence="3 11">Homodimer.</text>
</comment>
<comment type="pathway">
    <text evidence="1 11">Metabolic intermediate biosynthesis; 1-deoxy-D-xylulose 5-phosphate biosynthesis; 1-deoxy-D-xylulose 5-phosphate from D-glyceraldehyde 3-phosphate and pyruvate: step 1/1.</text>
</comment>
<dbReference type="InterPro" id="IPR009014">
    <property type="entry name" value="Transketo_C/PFOR_II"/>
</dbReference>
<sequence>MFNQEGIFNLYMGNLLDQVHTPADIKSFSIPQLEQLAQEIRERLILALSKTGGHLGPNLGVVELTLAMHYVFDTPTDKFVFDVSHQAYVHKLLTGRRERFETIRQPGGLNGFMLRTESEHDAYGAGHAGTALSAALGMAAARDLAGGKENIVALAGDAAFTNGITFEALNNISEHTKRLIVVLNDNEWSIDRNVGAIATYLHKIVTNQHVTHLHDSAARLLHKLGGKTAINVVRRAEEAAKGMLWPSVFFEEFGLTYYGPLDGHNIGLLIETFKFLKQQDKPVLLHAITQKGRGFQPALDKQKKFHGLGPYHPETGETNPTGQKTYSEIFADTLVKLANENDKIVAITGAMPNGTALDLFRPHHPAKYFDVGIAEEHAVIFAAGMATRGYKPFCAIYSTFLQRAFDPIVHDVCLQNLPVVFCMDRGGLSGDDGATHHGLFDISYLRSIPNIIHMVPKDEDELADMLYTAMLHDGPAAVRYPRGTGPGTAVKAHPAALPIGKAEVIRDGEEIAILGLGALLPMADELAHRLEAEGISAAVINPRFVKPLDRDLLASYAQRVSAFVTFEDHVLMGGFGSAVLEALSEMNFTVPVVRIGWPDHFVEHGKVEQLRAKNGISVEAALEKLEPYLKASKGRRLVAH</sequence>
<dbReference type="InterPro" id="IPR020826">
    <property type="entry name" value="Transketolase_BS"/>
</dbReference>
<dbReference type="InterPro" id="IPR005477">
    <property type="entry name" value="Dxylulose-5-P_synthase"/>
</dbReference>
<feature type="binding site" evidence="11">
    <location>
        <begin position="158"/>
        <end position="159"/>
    </location>
    <ligand>
        <name>thiamine diphosphate</name>
        <dbReference type="ChEBI" id="CHEBI:58937"/>
    </ligand>
</feature>
<dbReference type="Pfam" id="PF13292">
    <property type="entry name" value="DXP_synthase_N"/>
    <property type="match status" value="1"/>
</dbReference>
<dbReference type="Pfam" id="PF02779">
    <property type="entry name" value="Transket_pyr"/>
    <property type="match status" value="1"/>
</dbReference>
<comment type="cofactor">
    <cofactor evidence="11">
        <name>Mg(2+)</name>
        <dbReference type="ChEBI" id="CHEBI:18420"/>
    </cofactor>
    <text evidence="11">Binds 1 Mg(2+) ion per subunit.</text>
</comment>
<dbReference type="PANTHER" id="PTHR43322">
    <property type="entry name" value="1-D-DEOXYXYLULOSE 5-PHOSPHATE SYNTHASE-RELATED"/>
    <property type="match status" value="1"/>
</dbReference>
<dbReference type="FunFam" id="3.40.50.920:FF:000002">
    <property type="entry name" value="1-deoxy-D-xylulose-5-phosphate synthase"/>
    <property type="match status" value="1"/>
</dbReference>
<comment type="caution">
    <text evidence="13">The sequence shown here is derived from an EMBL/GenBank/DDBJ whole genome shotgun (WGS) entry which is preliminary data.</text>
</comment>
<dbReference type="GO" id="GO:0019288">
    <property type="term" value="P:isopentenyl diphosphate biosynthetic process, methylerythritol 4-phosphate pathway"/>
    <property type="evidence" value="ECO:0007669"/>
    <property type="project" value="TreeGrafter"/>
</dbReference>
<dbReference type="UniPathway" id="UPA00064">
    <property type="reaction ID" value="UER00091"/>
</dbReference>
<evidence type="ECO:0000256" key="1">
    <source>
        <dbReference type="ARBA" id="ARBA00004980"/>
    </source>
</evidence>